<dbReference type="AlphaFoldDB" id="A0A5A5RBA3"/>
<dbReference type="EMBL" id="BHVO01000012">
    <property type="protein sequence ID" value="GCA69656.1"/>
    <property type="molecule type" value="Genomic_DNA"/>
</dbReference>
<organism evidence="3 4">
    <name type="scientific">Microcystis aeruginosa NIES-2519</name>
    <dbReference type="NCBI Taxonomy" id="2303981"/>
    <lineage>
        <taxon>Bacteria</taxon>
        <taxon>Bacillati</taxon>
        <taxon>Cyanobacteriota</taxon>
        <taxon>Cyanophyceae</taxon>
        <taxon>Oscillatoriophycideae</taxon>
        <taxon>Chroococcales</taxon>
        <taxon>Microcystaceae</taxon>
        <taxon>Microcystis</taxon>
    </lineage>
</organism>
<dbReference type="PROSITE" id="PS51257">
    <property type="entry name" value="PROKAR_LIPOPROTEIN"/>
    <property type="match status" value="1"/>
</dbReference>
<reference evidence="3 4" key="1">
    <citation type="submission" date="2018-09" db="EMBL/GenBank/DDBJ databases">
        <title>Evolutionary history of phycoerythrin pigmentation in the water bloom-forming cyanobacterium Microcystis aeruginosa.</title>
        <authorList>
            <person name="Tanabe Y."/>
            <person name="Tanabe Y."/>
            <person name="Yamaguchi H."/>
        </authorList>
    </citation>
    <scope>NUCLEOTIDE SEQUENCE [LARGE SCALE GENOMIC DNA]</scope>
    <source>
        <strain evidence="3 4">NIES-2519</strain>
    </source>
</reference>
<comment type="caution">
    <text evidence="3">The sequence shown here is derived from an EMBL/GenBank/DDBJ whole genome shotgun (WGS) entry which is preliminary data.</text>
</comment>
<proteinExistence type="predicted"/>
<dbReference type="SUPFAM" id="SSF52172">
    <property type="entry name" value="CheY-like"/>
    <property type="match status" value="1"/>
</dbReference>
<dbReference type="PANTHER" id="PTHR43395:SF1">
    <property type="entry name" value="CHEMOTAXIS PROTEIN CHEA"/>
    <property type="match status" value="1"/>
</dbReference>
<comment type="caution">
    <text evidence="1">Lacks conserved residue(s) required for the propagation of feature annotation.</text>
</comment>
<sequence length="78" mass="8463">MPRLNGLELLSRLQEDEQLQGIPVAMITSCGAQKMQHLAAAQGAKGYFVKPYIEDVLLSAAQRLIAGEVLIQKQSPAD</sequence>
<dbReference type="InterPro" id="IPR051315">
    <property type="entry name" value="Bact_Chemotaxis_CheA"/>
</dbReference>
<evidence type="ECO:0000313" key="4">
    <source>
        <dbReference type="Proteomes" id="UP000323569"/>
    </source>
</evidence>
<dbReference type="PANTHER" id="PTHR43395">
    <property type="entry name" value="SENSOR HISTIDINE KINASE CHEA"/>
    <property type="match status" value="1"/>
</dbReference>
<dbReference type="InterPro" id="IPR001789">
    <property type="entry name" value="Sig_transdc_resp-reg_receiver"/>
</dbReference>
<dbReference type="InterPro" id="IPR011006">
    <property type="entry name" value="CheY-like_superfamily"/>
</dbReference>
<dbReference type="Gene3D" id="3.40.50.2300">
    <property type="match status" value="1"/>
</dbReference>
<accession>A0A5A5RBA3</accession>
<gene>
    <name evidence="3" type="primary">cheY_1</name>
    <name evidence="3" type="ORF">MiYa_01184</name>
</gene>
<protein>
    <submittedName>
        <fullName evidence="3">Chemotaxis protein CheY</fullName>
    </submittedName>
</protein>
<feature type="domain" description="Response regulatory" evidence="2">
    <location>
        <begin position="1"/>
        <end position="65"/>
    </location>
</feature>
<evidence type="ECO:0000313" key="3">
    <source>
        <dbReference type="EMBL" id="GCA69656.1"/>
    </source>
</evidence>
<dbReference type="GO" id="GO:0000160">
    <property type="term" value="P:phosphorelay signal transduction system"/>
    <property type="evidence" value="ECO:0007669"/>
    <property type="project" value="InterPro"/>
</dbReference>
<dbReference type="Proteomes" id="UP000323569">
    <property type="component" value="Unassembled WGS sequence"/>
</dbReference>
<dbReference type="PROSITE" id="PS50110">
    <property type="entry name" value="RESPONSE_REGULATORY"/>
    <property type="match status" value="1"/>
</dbReference>
<evidence type="ECO:0000259" key="2">
    <source>
        <dbReference type="PROSITE" id="PS50110"/>
    </source>
</evidence>
<dbReference type="Pfam" id="PF00072">
    <property type="entry name" value="Response_reg"/>
    <property type="match status" value="1"/>
</dbReference>
<name>A0A5A5RBA3_MICAE</name>
<evidence type="ECO:0000256" key="1">
    <source>
        <dbReference type="PROSITE-ProRule" id="PRU00169"/>
    </source>
</evidence>